<evidence type="ECO:0000313" key="2">
    <source>
        <dbReference type="Proteomes" id="UP001152798"/>
    </source>
</evidence>
<protein>
    <submittedName>
        <fullName evidence="1">Uncharacterized protein</fullName>
    </submittedName>
</protein>
<dbReference type="EMBL" id="OV725081">
    <property type="protein sequence ID" value="CAH1401847.1"/>
    <property type="molecule type" value="Genomic_DNA"/>
</dbReference>
<proteinExistence type="predicted"/>
<feature type="non-terminal residue" evidence="1">
    <location>
        <position position="1"/>
    </location>
</feature>
<gene>
    <name evidence="1" type="ORF">NEZAVI_LOCUS10792</name>
</gene>
<dbReference type="AlphaFoldDB" id="A0A9P0MTC4"/>
<reference evidence="1" key="1">
    <citation type="submission" date="2022-01" db="EMBL/GenBank/DDBJ databases">
        <authorList>
            <person name="King R."/>
        </authorList>
    </citation>
    <scope>NUCLEOTIDE SEQUENCE</scope>
</reference>
<sequence>APRLIDEVLQEAVESNQHTSTRELARECDVSKDIHHLLAMGKAHEATLSLLNSRLPSFSIFYKGNRNPQLSKIPPSVLQPTTSPHTFRNANILFMSHSFLAYPHHTAKPLKH</sequence>
<organism evidence="1 2">
    <name type="scientific">Nezara viridula</name>
    <name type="common">Southern green stink bug</name>
    <name type="synonym">Cimex viridulus</name>
    <dbReference type="NCBI Taxonomy" id="85310"/>
    <lineage>
        <taxon>Eukaryota</taxon>
        <taxon>Metazoa</taxon>
        <taxon>Ecdysozoa</taxon>
        <taxon>Arthropoda</taxon>
        <taxon>Hexapoda</taxon>
        <taxon>Insecta</taxon>
        <taxon>Pterygota</taxon>
        <taxon>Neoptera</taxon>
        <taxon>Paraneoptera</taxon>
        <taxon>Hemiptera</taxon>
        <taxon>Heteroptera</taxon>
        <taxon>Panheteroptera</taxon>
        <taxon>Pentatomomorpha</taxon>
        <taxon>Pentatomoidea</taxon>
        <taxon>Pentatomidae</taxon>
        <taxon>Pentatominae</taxon>
        <taxon>Nezara</taxon>
    </lineage>
</organism>
<keyword evidence="2" id="KW-1185">Reference proteome</keyword>
<dbReference type="Proteomes" id="UP001152798">
    <property type="component" value="Chromosome 5"/>
</dbReference>
<name>A0A9P0MTC4_NEZVI</name>
<evidence type="ECO:0000313" key="1">
    <source>
        <dbReference type="EMBL" id="CAH1401847.1"/>
    </source>
</evidence>
<accession>A0A9P0MTC4</accession>